<sequence>MQLQAYLVLFFALVASVIGAPNPEEVEAREGGGPGGW</sequence>
<evidence type="ECO:0000256" key="1">
    <source>
        <dbReference type="SAM" id="SignalP"/>
    </source>
</evidence>
<feature type="signal peptide" evidence="1">
    <location>
        <begin position="1"/>
        <end position="19"/>
    </location>
</feature>
<proteinExistence type="predicted"/>
<evidence type="ECO:0000313" key="3">
    <source>
        <dbReference type="Proteomes" id="UP000219338"/>
    </source>
</evidence>
<organism evidence="2 3">
    <name type="scientific">Armillaria ostoyae</name>
    <name type="common">Armillaria root rot fungus</name>
    <dbReference type="NCBI Taxonomy" id="47428"/>
    <lineage>
        <taxon>Eukaryota</taxon>
        <taxon>Fungi</taxon>
        <taxon>Dikarya</taxon>
        <taxon>Basidiomycota</taxon>
        <taxon>Agaricomycotina</taxon>
        <taxon>Agaricomycetes</taxon>
        <taxon>Agaricomycetidae</taxon>
        <taxon>Agaricales</taxon>
        <taxon>Marasmiineae</taxon>
        <taxon>Physalacriaceae</taxon>
        <taxon>Armillaria</taxon>
    </lineage>
</organism>
<name>A0A284R8B1_ARMOS</name>
<evidence type="ECO:0000313" key="2">
    <source>
        <dbReference type="EMBL" id="SJL04960.1"/>
    </source>
</evidence>
<accession>A0A284R8B1</accession>
<dbReference type="AlphaFoldDB" id="A0A284R8B1"/>
<gene>
    <name evidence="2" type="ORF">ARMOST_08331</name>
</gene>
<feature type="chain" id="PRO_5013352282" evidence="1">
    <location>
        <begin position="20"/>
        <end position="37"/>
    </location>
</feature>
<keyword evidence="1" id="KW-0732">Signal</keyword>
<reference evidence="3" key="1">
    <citation type="journal article" date="2017" name="Nat. Ecol. Evol.">
        <title>Genome expansion and lineage-specific genetic innovations in the forest pathogenic fungi Armillaria.</title>
        <authorList>
            <person name="Sipos G."/>
            <person name="Prasanna A.N."/>
            <person name="Walter M.C."/>
            <person name="O'Connor E."/>
            <person name="Balint B."/>
            <person name="Krizsan K."/>
            <person name="Kiss B."/>
            <person name="Hess J."/>
            <person name="Varga T."/>
            <person name="Slot J."/>
            <person name="Riley R."/>
            <person name="Boka B."/>
            <person name="Rigling D."/>
            <person name="Barry K."/>
            <person name="Lee J."/>
            <person name="Mihaltcheva S."/>
            <person name="LaButti K."/>
            <person name="Lipzen A."/>
            <person name="Waldron R."/>
            <person name="Moloney N.M."/>
            <person name="Sperisen C."/>
            <person name="Kredics L."/>
            <person name="Vagvoelgyi C."/>
            <person name="Patrignani A."/>
            <person name="Fitzpatrick D."/>
            <person name="Nagy I."/>
            <person name="Doyle S."/>
            <person name="Anderson J.B."/>
            <person name="Grigoriev I.V."/>
            <person name="Gueldener U."/>
            <person name="Muensterkoetter M."/>
            <person name="Nagy L.G."/>
        </authorList>
    </citation>
    <scope>NUCLEOTIDE SEQUENCE [LARGE SCALE GENOMIC DNA]</scope>
    <source>
        <strain evidence="3">C18/9</strain>
    </source>
</reference>
<keyword evidence="3" id="KW-1185">Reference proteome</keyword>
<dbReference type="OrthoDB" id="3029347at2759"/>
<dbReference type="Proteomes" id="UP000219338">
    <property type="component" value="Unassembled WGS sequence"/>
</dbReference>
<protein>
    <submittedName>
        <fullName evidence="2">Uncharacterized protein</fullName>
    </submittedName>
</protein>
<dbReference type="EMBL" id="FUEG01000005">
    <property type="protein sequence ID" value="SJL04960.1"/>
    <property type="molecule type" value="Genomic_DNA"/>
</dbReference>